<keyword evidence="3" id="KW-1185">Reference proteome</keyword>
<dbReference type="InterPro" id="IPR033561">
    <property type="entry name" value="FBF1"/>
</dbReference>
<organism evidence="2 3">
    <name type="scientific">Elysia chlorotica</name>
    <name type="common">Eastern emerald elysia</name>
    <name type="synonym">Sea slug</name>
    <dbReference type="NCBI Taxonomy" id="188477"/>
    <lineage>
        <taxon>Eukaryota</taxon>
        <taxon>Metazoa</taxon>
        <taxon>Spiralia</taxon>
        <taxon>Lophotrochozoa</taxon>
        <taxon>Mollusca</taxon>
        <taxon>Gastropoda</taxon>
        <taxon>Heterobranchia</taxon>
        <taxon>Euthyneura</taxon>
        <taxon>Panpulmonata</taxon>
        <taxon>Sacoglossa</taxon>
        <taxon>Placobranchoidea</taxon>
        <taxon>Plakobranchidae</taxon>
        <taxon>Elysia</taxon>
    </lineage>
</organism>
<feature type="region of interest" description="Disordered" evidence="1">
    <location>
        <begin position="51"/>
        <end position="305"/>
    </location>
</feature>
<protein>
    <submittedName>
        <fullName evidence="2">Uncharacterized protein</fullName>
    </submittedName>
</protein>
<dbReference type="AlphaFoldDB" id="A0A433TQE2"/>
<feature type="compositionally biased region" description="Low complexity" evidence="1">
    <location>
        <begin position="122"/>
        <end position="168"/>
    </location>
</feature>
<dbReference type="EMBL" id="RQTK01000233">
    <property type="protein sequence ID" value="RUS83716.1"/>
    <property type="molecule type" value="Genomic_DNA"/>
</dbReference>
<feature type="compositionally biased region" description="Polar residues" evidence="1">
    <location>
        <begin position="188"/>
        <end position="199"/>
    </location>
</feature>
<feature type="non-terminal residue" evidence="2">
    <location>
        <position position="305"/>
    </location>
</feature>
<dbReference type="GO" id="GO:0036064">
    <property type="term" value="C:ciliary basal body"/>
    <property type="evidence" value="ECO:0007669"/>
    <property type="project" value="TreeGrafter"/>
</dbReference>
<evidence type="ECO:0000313" key="3">
    <source>
        <dbReference type="Proteomes" id="UP000271974"/>
    </source>
</evidence>
<sequence length="305" mass="31266">EAARKAKPDGESLAPARSVFDSLLGKSSSTAAQLLEPRAKKQFVLDSKYSSSLAGSAEAKEEEDFNFGSYQPSAASGSRPNSRRSVRFQDDDDIFGLDTQPKSPGGAGKISSAPQGMEWLEAATTDNRTPPTTATASSATPSTPTAAAPTGSASPTKPSPAPGAVVTPAKPPTPQKKTTGDPAPAQAGSPQKPTVSNAAPSPRAWLGLGSDSDDEDFFKPKKSSARSAALPQSPALSGTASASPRVFPKKPGKKEGGSPKPSPSSSTAVVKGDSDDDAGEDDWLARARSRRQQMLAKDSARSTGS</sequence>
<dbReference type="GO" id="GO:0090162">
    <property type="term" value="P:establishment of epithelial cell polarity"/>
    <property type="evidence" value="ECO:0007669"/>
    <property type="project" value="InterPro"/>
</dbReference>
<comment type="caution">
    <text evidence="2">The sequence shown here is derived from an EMBL/GenBank/DDBJ whole genome shotgun (WGS) entry which is preliminary data.</text>
</comment>
<accession>A0A433TQE2</accession>
<evidence type="ECO:0000313" key="2">
    <source>
        <dbReference type="EMBL" id="RUS83716.1"/>
    </source>
</evidence>
<reference evidence="2 3" key="1">
    <citation type="submission" date="2019-01" db="EMBL/GenBank/DDBJ databases">
        <title>A draft genome assembly of the solar-powered sea slug Elysia chlorotica.</title>
        <authorList>
            <person name="Cai H."/>
            <person name="Li Q."/>
            <person name="Fang X."/>
            <person name="Li J."/>
            <person name="Curtis N.E."/>
            <person name="Altenburger A."/>
            <person name="Shibata T."/>
            <person name="Feng M."/>
            <person name="Maeda T."/>
            <person name="Schwartz J.A."/>
            <person name="Shigenobu S."/>
            <person name="Lundholm N."/>
            <person name="Nishiyama T."/>
            <person name="Yang H."/>
            <person name="Hasebe M."/>
            <person name="Li S."/>
            <person name="Pierce S.K."/>
            <person name="Wang J."/>
        </authorList>
    </citation>
    <scope>NUCLEOTIDE SEQUENCE [LARGE SCALE GENOMIC DNA]</scope>
    <source>
        <strain evidence="2">EC2010</strain>
        <tissue evidence="2">Whole organism of an adult</tissue>
    </source>
</reference>
<dbReference type="OrthoDB" id="8195456at2759"/>
<feature type="non-terminal residue" evidence="2">
    <location>
        <position position="1"/>
    </location>
</feature>
<dbReference type="STRING" id="188477.A0A433TQE2"/>
<name>A0A433TQE2_ELYCH</name>
<dbReference type="Proteomes" id="UP000271974">
    <property type="component" value="Unassembled WGS sequence"/>
</dbReference>
<proteinExistence type="predicted"/>
<evidence type="ECO:0000256" key="1">
    <source>
        <dbReference type="SAM" id="MobiDB-lite"/>
    </source>
</evidence>
<dbReference type="PANTHER" id="PTHR33689:SF1">
    <property type="entry name" value="FAS-BINDING FACTOR 1"/>
    <property type="match status" value="1"/>
</dbReference>
<gene>
    <name evidence="2" type="ORF">EGW08_008512</name>
</gene>
<dbReference type="GO" id="GO:0097539">
    <property type="term" value="C:ciliary transition fiber"/>
    <property type="evidence" value="ECO:0007669"/>
    <property type="project" value="InterPro"/>
</dbReference>
<dbReference type="PANTHER" id="PTHR33689">
    <property type="entry name" value="FAS-BINDING FACTOR 1"/>
    <property type="match status" value="1"/>
</dbReference>
<dbReference type="GO" id="GO:0005814">
    <property type="term" value="C:centriole"/>
    <property type="evidence" value="ECO:0007669"/>
    <property type="project" value="TreeGrafter"/>
</dbReference>
<dbReference type="GO" id="GO:0060271">
    <property type="term" value="P:cilium assembly"/>
    <property type="evidence" value="ECO:0007669"/>
    <property type="project" value="InterPro"/>
</dbReference>
<feature type="compositionally biased region" description="Polar residues" evidence="1">
    <location>
        <begin position="68"/>
        <end position="80"/>
    </location>
</feature>